<evidence type="ECO:0000259" key="9">
    <source>
        <dbReference type="Pfam" id="PF01555"/>
    </source>
</evidence>
<name>A0A6M4A0X8_9BURK</name>
<keyword evidence="7" id="KW-0238">DNA-binding</keyword>
<dbReference type="InterPro" id="IPR002941">
    <property type="entry name" value="DNA_methylase_N4/N6"/>
</dbReference>
<comment type="catalytic activity">
    <reaction evidence="8">
        <text>a 2'-deoxycytidine in DNA + S-adenosyl-L-methionine = an N(4)-methyl-2'-deoxycytidine in DNA + S-adenosyl-L-homocysteine + H(+)</text>
        <dbReference type="Rhea" id="RHEA:16857"/>
        <dbReference type="Rhea" id="RHEA-COMP:11369"/>
        <dbReference type="Rhea" id="RHEA-COMP:13674"/>
        <dbReference type="ChEBI" id="CHEBI:15378"/>
        <dbReference type="ChEBI" id="CHEBI:57856"/>
        <dbReference type="ChEBI" id="CHEBI:59789"/>
        <dbReference type="ChEBI" id="CHEBI:85452"/>
        <dbReference type="ChEBI" id="CHEBI:137933"/>
        <dbReference type="EC" id="2.1.1.113"/>
    </reaction>
</comment>
<evidence type="ECO:0000313" key="10">
    <source>
        <dbReference type="EMBL" id="QJQ03790.1"/>
    </source>
</evidence>
<dbReference type="GO" id="GO:0008170">
    <property type="term" value="F:N-methyltransferase activity"/>
    <property type="evidence" value="ECO:0007669"/>
    <property type="project" value="InterPro"/>
</dbReference>
<dbReference type="RefSeq" id="WP_085940479.1">
    <property type="nucleotide sequence ID" value="NZ_CP008956.1"/>
</dbReference>
<keyword evidence="6" id="KW-0680">Restriction system</keyword>
<comment type="similarity">
    <text evidence="1">Belongs to the N(4)/N(6)-methyltransferase family. N(4) subfamily.</text>
</comment>
<dbReference type="GO" id="GO:0003677">
    <property type="term" value="F:DNA binding"/>
    <property type="evidence" value="ECO:0007669"/>
    <property type="project" value="UniProtKB-KW"/>
</dbReference>
<keyword evidence="3 10" id="KW-0489">Methyltransferase</keyword>
<sequence length="633" mass="71360">MSAAKEIMQWVTDHSIGEAFSTADLTRFGTRASVDQALSRLVKKKCLLRLARGIFITPSDQNVVRTISPVESALGVISRRSNCAIQVSGTEAVKCLNIPVEPISNPDQNFQWVAKPRRLTIAGKSIHIRSTSPRKVALCGRPAGLAVTAIWQIGRPNMTSTIMTTIINSLSPEERRALRESAAALPAWAREQMPDVDVDVVENMRSSAIIPKSIPSRKFHDVRNSETETARSAFHDDLDEDAIDSGKRSASAAEGRWSGFGPYYAMFPVDFARQVIARYCPPGGAVMDPFCGRGTVPFVALATGREGLACDINPVAWIYAKTKTDPYPDPQVVLRRARKIYTLITRNDRRPKNEFQELAWSRDVLGFLNAARRELNWKGSRIDRTLMGILLVHLHAKLGNGISNQMRQSKAMAPEYSVKWWREKEMLPPEIDILAYLEDRLEWRYKMGVVENAEDVERPTILLGDARTVLRRTPKAFEANLILTSPPYYGVTNYRYDNWIRLWLLGEGPTLPQTDAWARHGNKEEYRELLNRTFTVCKKKSTEDAVIYVRTDARKFTLESTVDVLRGVWPDKRLYFAFDGFKKATQTALFGDKELKPGEVDLLLLPSDHPIPIGMQLIEVNTYPNLPTNDLSK</sequence>
<dbReference type="EC" id="2.1.1.113" evidence="2"/>
<evidence type="ECO:0000256" key="1">
    <source>
        <dbReference type="ARBA" id="ARBA00010203"/>
    </source>
</evidence>
<dbReference type="GO" id="GO:0032259">
    <property type="term" value="P:methylation"/>
    <property type="evidence" value="ECO:0007669"/>
    <property type="project" value="UniProtKB-KW"/>
</dbReference>
<dbReference type="Proteomes" id="UP000501648">
    <property type="component" value="Chromosome"/>
</dbReference>
<evidence type="ECO:0000256" key="2">
    <source>
        <dbReference type="ARBA" id="ARBA00012185"/>
    </source>
</evidence>
<gene>
    <name evidence="10" type="ORF">C798_27165</name>
</gene>
<dbReference type="PROSITE" id="PS00093">
    <property type="entry name" value="N4_MTASE"/>
    <property type="match status" value="1"/>
</dbReference>
<evidence type="ECO:0000256" key="5">
    <source>
        <dbReference type="ARBA" id="ARBA00022691"/>
    </source>
</evidence>
<dbReference type="InterPro" id="IPR045738">
    <property type="entry name" value="DUF6088"/>
</dbReference>
<keyword evidence="5" id="KW-0949">S-adenosyl-L-methionine</keyword>
<dbReference type="Pfam" id="PF01555">
    <property type="entry name" value="N6_N4_Mtase"/>
    <property type="match status" value="1"/>
</dbReference>
<dbReference type="Pfam" id="PF19570">
    <property type="entry name" value="DUF6088"/>
    <property type="match status" value="1"/>
</dbReference>
<organism evidence="10 11">
    <name type="scientific">Herbaspirillum rubrisubalbicans Os34</name>
    <dbReference type="NCBI Taxonomy" id="1235827"/>
    <lineage>
        <taxon>Bacteria</taxon>
        <taxon>Pseudomonadati</taxon>
        <taxon>Pseudomonadota</taxon>
        <taxon>Betaproteobacteria</taxon>
        <taxon>Burkholderiales</taxon>
        <taxon>Oxalobacteraceae</taxon>
        <taxon>Herbaspirillum</taxon>
    </lineage>
</organism>
<evidence type="ECO:0000256" key="6">
    <source>
        <dbReference type="ARBA" id="ARBA00022747"/>
    </source>
</evidence>
<dbReference type="Gene3D" id="3.40.50.150">
    <property type="entry name" value="Vaccinia Virus protein VP39"/>
    <property type="match status" value="2"/>
</dbReference>
<feature type="domain" description="DNA methylase N-4/N-6" evidence="9">
    <location>
        <begin position="247"/>
        <end position="314"/>
    </location>
</feature>
<evidence type="ECO:0000256" key="7">
    <source>
        <dbReference type="ARBA" id="ARBA00023125"/>
    </source>
</evidence>
<protein>
    <recommendedName>
        <fullName evidence="2">site-specific DNA-methyltransferase (cytosine-N(4)-specific)</fullName>
        <ecNumber evidence="2">2.1.1.113</ecNumber>
    </recommendedName>
</protein>
<keyword evidence="4 10" id="KW-0808">Transferase</keyword>
<evidence type="ECO:0000256" key="8">
    <source>
        <dbReference type="ARBA" id="ARBA00049120"/>
    </source>
</evidence>
<dbReference type="InterPro" id="IPR029063">
    <property type="entry name" value="SAM-dependent_MTases_sf"/>
</dbReference>
<dbReference type="SUPFAM" id="SSF53335">
    <property type="entry name" value="S-adenosyl-L-methionine-dependent methyltransferases"/>
    <property type="match status" value="3"/>
</dbReference>
<evidence type="ECO:0000256" key="3">
    <source>
        <dbReference type="ARBA" id="ARBA00022603"/>
    </source>
</evidence>
<dbReference type="AlphaFoldDB" id="A0A6M4A0X8"/>
<dbReference type="GO" id="GO:0015667">
    <property type="term" value="F:site-specific DNA-methyltransferase (cytosine-N4-specific) activity"/>
    <property type="evidence" value="ECO:0007669"/>
    <property type="project" value="UniProtKB-EC"/>
</dbReference>
<dbReference type="REBASE" id="391410">
    <property type="entry name" value="M.HruOs34ORF27165P"/>
</dbReference>
<reference evidence="10 11" key="1">
    <citation type="journal article" date="2012" name="J. Bacteriol.">
        <title>Genome sequence of the pathogenic Herbaspirillum seropedicae strain Os34, isolated from rice roots.</title>
        <authorList>
            <person name="Ye W."/>
            <person name="Ye S."/>
            <person name="Liu J."/>
            <person name="Chang S."/>
            <person name="Chen M."/>
            <person name="Zhu B."/>
            <person name="Guo L."/>
            <person name="An Q."/>
        </authorList>
    </citation>
    <scope>NUCLEOTIDE SEQUENCE [LARGE SCALE GENOMIC DNA]</scope>
    <source>
        <strain evidence="10 11">Os34</strain>
    </source>
</reference>
<dbReference type="InterPro" id="IPR017985">
    <property type="entry name" value="MeTrfase_CN4_CS"/>
</dbReference>
<evidence type="ECO:0000256" key="4">
    <source>
        <dbReference type="ARBA" id="ARBA00022679"/>
    </source>
</evidence>
<evidence type="ECO:0000313" key="11">
    <source>
        <dbReference type="Proteomes" id="UP000501648"/>
    </source>
</evidence>
<dbReference type="EMBL" id="CP008956">
    <property type="protein sequence ID" value="QJQ03790.1"/>
    <property type="molecule type" value="Genomic_DNA"/>
</dbReference>
<proteinExistence type="inferred from homology"/>
<dbReference type="GO" id="GO:0009307">
    <property type="term" value="P:DNA restriction-modification system"/>
    <property type="evidence" value="ECO:0007669"/>
    <property type="project" value="UniProtKB-KW"/>
</dbReference>
<accession>A0A6M4A0X8</accession>